<accession>A0A8S5U5E9</accession>
<dbReference type="EMBL" id="BK016015">
    <property type="protein sequence ID" value="DAF89704.1"/>
    <property type="molecule type" value="Genomic_DNA"/>
</dbReference>
<protein>
    <submittedName>
        <fullName evidence="1">Uncharacterized protein</fullName>
    </submittedName>
</protein>
<evidence type="ECO:0000313" key="1">
    <source>
        <dbReference type="EMBL" id="DAF89704.1"/>
    </source>
</evidence>
<organism evidence="1">
    <name type="scientific">Siphoviridae sp. ctCS019</name>
    <dbReference type="NCBI Taxonomy" id="2825378"/>
    <lineage>
        <taxon>Viruses</taxon>
        <taxon>Duplodnaviria</taxon>
        <taxon>Heunggongvirae</taxon>
        <taxon>Uroviricota</taxon>
        <taxon>Caudoviricetes</taxon>
    </lineage>
</organism>
<reference evidence="1" key="1">
    <citation type="journal article" date="2021" name="Proc. Natl. Acad. Sci. U.S.A.">
        <title>A Catalog of Tens of Thousands of Viruses from Human Metagenomes Reveals Hidden Associations with Chronic Diseases.</title>
        <authorList>
            <person name="Tisza M.J."/>
            <person name="Buck C.B."/>
        </authorList>
    </citation>
    <scope>NUCLEOTIDE SEQUENCE</scope>
    <source>
        <strain evidence="1">CtCS019</strain>
    </source>
</reference>
<sequence>MAKKVKTPKELGLSCKDCKHSYDPHSKALDGHMILCRCKFFQYSKFLERDICDNFSKK</sequence>
<name>A0A8S5U5E9_9CAUD</name>
<proteinExistence type="predicted"/>